<dbReference type="PANTHER" id="PTHR43976:SF16">
    <property type="entry name" value="SHORT-CHAIN DEHYDROGENASE_REDUCTASE FAMILY PROTEIN"/>
    <property type="match status" value="1"/>
</dbReference>
<dbReference type="FunFam" id="3.40.50.720:FF:000084">
    <property type="entry name" value="Short-chain dehydrogenase reductase"/>
    <property type="match status" value="1"/>
</dbReference>
<dbReference type="STRING" id="380248.SAMN05216251_11953"/>
<name>A0A1I2JNM2_9ACTN</name>
<dbReference type="EMBL" id="FONG01000019">
    <property type="protein sequence ID" value="SFF56535.1"/>
    <property type="molecule type" value="Genomic_DNA"/>
</dbReference>
<feature type="region of interest" description="Disordered" evidence="4">
    <location>
        <begin position="269"/>
        <end position="289"/>
    </location>
</feature>
<dbReference type="AlphaFoldDB" id="A0A1I2JNM2"/>
<evidence type="ECO:0000259" key="5">
    <source>
        <dbReference type="SMART" id="SM00822"/>
    </source>
</evidence>
<dbReference type="GO" id="GO:0016491">
    <property type="term" value="F:oxidoreductase activity"/>
    <property type="evidence" value="ECO:0007669"/>
    <property type="project" value="UniProtKB-KW"/>
</dbReference>
<keyword evidence="2" id="KW-0560">Oxidoreductase</keyword>
<feature type="domain" description="Ketoreductase" evidence="5">
    <location>
        <begin position="3"/>
        <end position="185"/>
    </location>
</feature>
<dbReference type="InterPro" id="IPR036291">
    <property type="entry name" value="NAD(P)-bd_dom_sf"/>
</dbReference>
<dbReference type="NCBIfam" id="NF006114">
    <property type="entry name" value="PRK08263.1"/>
    <property type="match status" value="1"/>
</dbReference>
<dbReference type="RefSeq" id="WP_093716253.1">
    <property type="nucleotide sequence ID" value="NZ_FONG01000019.1"/>
</dbReference>
<evidence type="ECO:0000313" key="6">
    <source>
        <dbReference type="EMBL" id="SFF56535.1"/>
    </source>
</evidence>
<evidence type="ECO:0000256" key="2">
    <source>
        <dbReference type="ARBA" id="ARBA00023002"/>
    </source>
</evidence>
<dbReference type="InterPro" id="IPR057326">
    <property type="entry name" value="KR_dom"/>
</dbReference>
<evidence type="ECO:0000256" key="4">
    <source>
        <dbReference type="SAM" id="MobiDB-lite"/>
    </source>
</evidence>
<evidence type="ECO:0000256" key="1">
    <source>
        <dbReference type="ARBA" id="ARBA00006484"/>
    </source>
</evidence>
<dbReference type="Proteomes" id="UP000199323">
    <property type="component" value="Unassembled WGS sequence"/>
</dbReference>
<dbReference type="Pfam" id="PF00106">
    <property type="entry name" value="adh_short"/>
    <property type="match status" value="1"/>
</dbReference>
<keyword evidence="7" id="KW-1185">Reference proteome</keyword>
<dbReference type="InterPro" id="IPR002347">
    <property type="entry name" value="SDR_fam"/>
</dbReference>
<dbReference type="OrthoDB" id="3178062at2"/>
<dbReference type="SUPFAM" id="SSF51735">
    <property type="entry name" value="NAD(P)-binding Rossmann-fold domains"/>
    <property type="match status" value="1"/>
</dbReference>
<proteinExistence type="inferred from homology"/>
<dbReference type="Gene3D" id="3.40.50.720">
    <property type="entry name" value="NAD(P)-binding Rossmann-like Domain"/>
    <property type="match status" value="1"/>
</dbReference>
<accession>A0A1I2JNM2</accession>
<evidence type="ECO:0000256" key="3">
    <source>
        <dbReference type="RuleBase" id="RU000363"/>
    </source>
</evidence>
<evidence type="ECO:0000313" key="7">
    <source>
        <dbReference type="Proteomes" id="UP000199323"/>
    </source>
</evidence>
<dbReference type="PRINTS" id="PR00080">
    <property type="entry name" value="SDRFAMILY"/>
</dbReference>
<reference evidence="6 7" key="1">
    <citation type="submission" date="2016-10" db="EMBL/GenBank/DDBJ databases">
        <authorList>
            <person name="de Groot N.N."/>
        </authorList>
    </citation>
    <scope>NUCLEOTIDE SEQUENCE [LARGE SCALE GENOMIC DNA]</scope>
    <source>
        <strain evidence="6 7">CGMCC 4.3510</strain>
    </source>
</reference>
<gene>
    <name evidence="6" type="ORF">SAMN05216251_11953</name>
</gene>
<dbReference type="SMART" id="SM00822">
    <property type="entry name" value="PKS_KR"/>
    <property type="match status" value="1"/>
</dbReference>
<dbReference type="InterPro" id="IPR051911">
    <property type="entry name" value="SDR_oxidoreductase"/>
</dbReference>
<sequence length="289" mass="29814">MSKVFLVTGSARGLGRDITEAALAAGHRVVAAARRPEQLGDLAAAHGDRIHPVALDVTDRAAAEAAVRAAVDTYGRLDVVVNNAGYANLASVEDITDEDFRAQVDTNLFGVVNVTKAALPVLREQGAGHIIQISSIGGRLASVGLSAYQAAKWAVGGFSEVLAQEVGPLGIKVSVLEPGGMTTDWAGSSMAVPPVSEPYRATVGVRAEAMRGGPAAAGDPAKVARVVLDVAAMDEPPLRLILGSDAYRYAGLAAEARAASDARWREVSVSTDRDDATAAELDPLGTHTS</sequence>
<comment type="similarity">
    <text evidence="1 3">Belongs to the short-chain dehydrogenases/reductases (SDR) family.</text>
</comment>
<organism evidence="6 7">
    <name type="scientific">Actinacidiphila alni</name>
    <dbReference type="NCBI Taxonomy" id="380248"/>
    <lineage>
        <taxon>Bacteria</taxon>
        <taxon>Bacillati</taxon>
        <taxon>Actinomycetota</taxon>
        <taxon>Actinomycetes</taxon>
        <taxon>Kitasatosporales</taxon>
        <taxon>Streptomycetaceae</taxon>
        <taxon>Actinacidiphila</taxon>
    </lineage>
</organism>
<dbReference type="PANTHER" id="PTHR43976">
    <property type="entry name" value="SHORT CHAIN DEHYDROGENASE"/>
    <property type="match status" value="1"/>
</dbReference>
<dbReference type="CDD" id="cd05374">
    <property type="entry name" value="17beta-HSD-like_SDR_c"/>
    <property type="match status" value="1"/>
</dbReference>
<dbReference type="PRINTS" id="PR00081">
    <property type="entry name" value="GDHRDH"/>
</dbReference>
<protein>
    <submittedName>
        <fullName evidence="6">NADP-dependent 3-hydroxy acid dehydrogenase YdfG</fullName>
    </submittedName>
</protein>